<organism evidence="1 2">
    <name type="scientific">Trinickia terrae</name>
    <dbReference type="NCBI Taxonomy" id="2571161"/>
    <lineage>
        <taxon>Bacteria</taxon>
        <taxon>Pseudomonadati</taxon>
        <taxon>Pseudomonadota</taxon>
        <taxon>Betaproteobacteria</taxon>
        <taxon>Burkholderiales</taxon>
        <taxon>Burkholderiaceae</taxon>
        <taxon>Trinickia</taxon>
    </lineage>
</organism>
<evidence type="ECO:0000313" key="2">
    <source>
        <dbReference type="Proteomes" id="UP000305539"/>
    </source>
</evidence>
<proteinExistence type="predicted"/>
<name>A0A4U1I3K8_9BURK</name>
<dbReference type="AlphaFoldDB" id="A0A4U1I3K8"/>
<comment type="caution">
    <text evidence="1">The sequence shown here is derived from an EMBL/GenBank/DDBJ whole genome shotgun (WGS) entry which is preliminary data.</text>
</comment>
<dbReference type="EMBL" id="SWJE01000008">
    <property type="protein sequence ID" value="TKC87818.1"/>
    <property type="molecule type" value="Genomic_DNA"/>
</dbReference>
<reference evidence="1 2" key="1">
    <citation type="submission" date="2019-04" db="EMBL/GenBank/DDBJ databases">
        <title>Trinickia sp. 7GSK02, isolated from subtropical forest soil.</title>
        <authorList>
            <person name="Gao Z.-H."/>
            <person name="Qiu L.-H."/>
        </authorList>
    </citation>
    <scope>NUCLEOTIDE SEQUENCE [LARGE SCALE GENOMIC DNA]</scope>
    <source>
        <strain evidence="1 2">7GSK02</strain>
    </source>
</reference>
<evidence type="ECO:0000313" key="1">
    <source>
        <dbReference type="EMBL" id="TKC87818.1"/>
    </source>
</evidence>
<sequence>MNSTVLSALAALVGAIIGGLTSVLASWMTQRTQARADWLLQDRARRQELYKDFIEEASACYVHALQHGEPDLHSLASLYAKINRMRVQSSRQVVEEADRIGRAIVDTYLSPDRTFVELREMLADGSIDILIEFGSMCRAELESLRAQQF</sequence>
<dbReference type="RefSeq" id="WP_136896082.1">
    <property type="nucleotide sequence ID" value="NZ_SWJE01000008.1"/>
</dbReference>
<dbReference type="OrthoDB" id="117806at2"/>
<dbReference type="Proteomes" id="UP000305539">
    <property type="component" value="Unassembled WGS sequence"/>
</dbReference>
<accession>A0A4U1I3K8</accession>
<keyword evidence="2" id="KW-1185">Reference proteome</keyword>
<gene>
    <name evidence="1" type="ORF">FAZ69_16215</name>
</gene>
<protein>
    <submittedName>
        <fullName evidence="1">Uncharacterized protein</fullName>
    </submittedName>
</protein>